<evidence type="ECO:0000313" key="2">
    <source>
        <dbReference type="EMBL" id="QIS01133.1"/>
    </source>
</evidence>
<proteinExistence type="predicted"/>
<feature type="region of interest" description="Disordered" evidence="1">
    <location>
        <begin position="244"/>
        <end position="286"/>
    </location>
</feature>
<name>A0A6G9XJQ9_NOCBR</name>
<gene>
    <name evidence="2" type="ORF">F5X71_01290</name>
</gene>
<dbReference type="AlphaFoldDB" id="A0A6G9XJQ9"/>
<protein>
    <submittedName>
        <fullName evidence="2">Uncharacterized protein</fullName>
    </submittedName>
</protein>
<dbReference type="RefSeq" id="WP_167460284.1">
    <property type="nucleotide sequence ID" value="NZ_CP046171.1"/>
</dbReference>
<dbReference type="Gene3D" id="3.90.930.1">
    <property type="match status" value="1"/>
</dbReference>
<organism evidence="2 3">
    <name type="scientific">Nocardia brasiliensis</name>
    <dbReference type="NCBI Taxonomy" id="37326"/>
    <lineage>
        <taxon>Bacteria</taxon>
        <taxon>Bacillati</taxon>
        <taxon>Actinomycetota</taxon>
        <taxon>Actinomycetes</taxon>
        <taxon>Mycobacteriales</taxon>
        <taxon>Nocardiaceae</taxon>
        <taxon>Nocardia</taxon>
    </lineage>
</organism>
<dbReference type="EMBL" id="CP046171">
    <property type="protein sequence ID" value="QIS01133.1"/>
    <property type="molecule type" value="Genomic_DNA"/>
</dbReference>
<dbReference type="Proteomes" id="UP000501705">
    <property type="component" value="Chromosome"/>
</dbReference>
<feature type="compositionally biased region" description="Low complexity" evidence="1">
    <location>
        <begin position="258"/>
        <end position="279"/>
    </location>
</feature>
<evidence type="ECO:0000256" key="1">
    <source>
        <dbReference type="SAM" id="MobiDB-lite"/>
    </source>
</evidence>
<reference evidence="2 3" key="1">
    <citation type="journal article" date="2019" name="ACS Chem. Biol.">
        <title>Identification and Mobilization of a Cryptic Antibiotic Biosynthesis Gene Locus from a Human-Pathogenic Nocardia Isolate.</title>
        <authorList>
            <person name="Herisse M."/>
            <person name="Ishida K."/>
            <person name="Porter J.L."/>
            <person name="Howden B."/>
            <person name="Hertweck C."/>
            <person name="Stinear T.P."/>
            <person name="Pidot S.J."/>
        </authorList>
    </citation>
    <scope>NUCLEOTIDE SEQUENCE [LARGE SCALE GENOMIC DNA]</scope>
    <source>
        <strain evidence="2 3">AUSMDU00024985</strain>
    </source>
</reference>
<sequence length="638" mass="65658">MTGPGLRISEVNGWKPEDLGLDAASLGRLVTKLDGLMQSMLIEQDDLAESWNGAGADAAARRVVNEKTAGSHIAGKIDSIKGVLTFGQTELQDAKTFVLTKRTNIVDSGFEVDDRGIVTANEKVKQIHAAGGDRSEVISAGFAVMAEAGRYTLEMLEALQHAKGVANGVQAKLAAAASELNTLVTQEAPSKALRTLGLAPGTAGTMAPTSLDGNGNPLTTALLIENGIPSTTTTPDGKVTTITPNPDGTTTVAQSVQGPDGSTVTTSTTGDGPPTTTVTKTRPDGSGIIDTTVTGADGKQQQFQKVPEGNGRTATYAVNADGSRGAKIADSYSQNGGTTTDMYGQNGVIDRQWQRPDGFRSFEQYVPGPDGQPHLAGTSNSAGMRSEMGTDGTINTTYPDGRTAQTTQLADGRVVTKFQDGSVLEYDPSQAPPGAPKQTIWDNVKSWSGTQWNSLADSTQGTFQQHPIATQIGTGATATSEWASRMGEPMAQQAAKTAGDSTVNQIRALQMLDSGTPGAGRAFVDAMDSATIAKGEYTLANVFKADAKLAGWPALVGVNTYVNWDDWRHGKPADEAIANAAGGIAGGWAGAATGAWLGAAICTPLTPIGQAFCAGIGAAALGLGGGAAGAWGAEQPFK</sequence>
<evidence type="ECO:0000313" key="3">
    <source>
        <dbReference type="Proteomes" id="UP000501705"/>
    </source>
</evidence>
<accession>A0A6G9XJQ9</accession>